<comment type="similarity">
    <text evidence="3">Belongs to the nicotinamide ribonucleoside (NR) uptake permease (TC 4.B.1) family.</text>
</comment>
<dbReference type="PANTHER" id="PTHR36122:SF2">
    <property type="entry name" value="NICOTINAMIDE RIBOSIDE TRANSPORTER PNUC"/>
    <property type="match status" value="1"/>
</dbReference>
<evidence type="ECO:0000256" key="3">
    <source>
        <dbReference type="ARBA" id="ARBA00006669"/>
    </source>
</evidence>
<dbReference type="GO" id="GO:0034257">
    <property type="term" value="F:nicotinamide riboside transmembrane transporter activity"/>
    <property type="evidence" value="ECO:0007669"/>
    <property type="project" value="InterPro"/>
</dbReference>
<organism evidence="11 12">
    <name type="scientific">Treponema saccharophilum DSM 2985</name>
    <dbReference type="NCBI Taxonomy" id="907348"/>
    <lineage>
        <taxon>Bacteria</taxon>
        <taxon>Pseudomonadati</taxon>
        <taxon>Spirochaetota</taxon>
        <taxon>Spirochaetia</taxon>
        <taxon>Spirochaetales</taxon>
        <taxon>Treponemataceae</taxon>
        <taxon>Treponema</taxon>
    </lineage>
</organism>
<feature type="transmembrane region" description="Helical" evidence="10">
    <location>
        <begin position="206"/>
        <end position="223"/>
    </location>
</feature>
<dbReference type="PATRIC" id="fig|907348.3.peg.2836"/>
<comment type="caution">
    <text evidence="11">The sequence shown here is derived from an EMBL/GenBank/DDBJ whole genome shotgun (WGS) entry which is preliminary data.</text>
</comment>
<name>H7EPD7_9SPIR</name>
<evidence type="ECO:0000256" key="5">
    <source>
        <dbReference type="ARBA" id="ARBA00022448"/>
    </source>
</evidence>
<dbReference type="NCBIfam" id="TIGR01528">
    <property type="entry name" value="NMN_trans_PnuC"/>
    <property type="match status" value="1"/>
</dbReference>
<dbReference type="OrthoDB" id="9791248at2"/>
<dbReference type="InterPro" id="IPR006419">
    <property type="entry name" value="NMN_transpt_PnuC"/>
</dbReference>
<dbReference type="PANTHER" id="PTHR36122">
    <property type="entry name" value="NICOTINAMIDE RIBOSIDE TRANSPORTER PNUC"/>
    <property type="match status" value="1"/>
</dbReference>
<feature type="transmembrane region" description="Helical" evidence="10">
    <location>
        <begin position="127"/>
        <end position="145"/>
    </location>
</feature>
<evidence type="ECO:0000256" key="9">
    <source>
        <dbReference type="ARBA" id="ARBA00023136"/>
    </source>
</evidence>
<keyword evidence="9 10" id="KW-0472">Membrane</keyword>
<keyword evidence="5" id="KW-0813">Transport</keyword>
<feature type="transmembrane region" description="Helical" evidence="10">
    <location>
        <begin position="88"/>
        <end position="106"/>
    </location>
</feature>
<feature type="transmembrane region" description="Helical" evidence="10">
    <location>
        <begin position="151"/>
        <end position="171"/>
    </location>
</feature>
<keyword evidence="7 10" id="KW-0812">Transmembrane</keyword>
<evidence type="ECO:0000256" key="10">
    <source>
        <dbReference type="SAM" id="Phobius"/>
    </source>
</evidence>
<comment type="function">
    <text evidence="1">Required for nicotinamide riboside transport across the inner membrane.</text>
</comment>
<evidence type="ECO:0000256" key="6">
    <source>
        <dbReference type="ARBA" id="ARBA00022475"/>
    </source>
</evidence>
<evidence type="ECO:0000256" key="1">
    <source>
        <dbReference type="ARBA" id="ARBA00002672"/>
    </source>
</evidence>
<proteinExistence type="inferred from homology"/>
<feature type="transmembrane region" description="Helical" evidence="10">
    <location>
        <begin position="20"/>
        <end position="37"/>
    </location>
</feature>
<dbReference type="STRING" id="907348.TresaDRAFT_0243"/>
<keyword evidence="6" id="KW-1003">Cell membrane</keyword>
<protein>
    <recommendedName>
        <fullName evidence="4">Nicotinamide riboside transporter PnuC</fullName>
    </recommendedName>
</protein>
<dbReference type="AlphaFoldDB" id="H7EPD7"/>
<comment type="subcellular location">
    <subcellularLocation>
        <location evidence="2">Cell membrane</location>
        <topology evidence="2">Multi-pass membrane protein</topology>
    </subcellularLocation>
</comment>
<keyword evidence="12" id="KW-1185">Reference proteome</keyword>
<dbReference type="Pfam" id="PF04973">
    <property type="entry name" value="NMN_transporter"/>
    <property type="match status" value="1"/>
</dbReference>
<dbReference type="RefSeq" id="WP_002706457.1">
    <property type="nucleotide sequence ID" value="NZ_AGRW01000054.1"/>
</dbReference>
<dbReference type="Proteomes" id="UP000003571">
    <property type="component" value="Unassembled WGS sequence"/>
</dbReference>
<gene>
    <name evidence="11" type="ORF">TresaDRAFT_0243</name>
</gene>
<dbReference type="GO" id="GO:0005886">
    <property type="term" value="C:plasma membrane"/>
    <property type="evidence" value="ECO:0007669"/>
    <property type="project" value="UniProtKB-SubCell"/>
</dbReference>
<feature type="transmembrane region" description="Helical" evidence="10">
    <location>
        <begin position="65"/>
        <end position="82"/>
    </location>
</feature>
<keyword evidence="8 10" id="KW-1133">Transmembrane helix</keyword>
<evidence type="ECO:0000313" key="12">
    <source>
        <dbReference type="Proteomes" id="UP000003571"/>
    </source>
</evidence>
<reference evidence="11 12" key="1">
    <citation type="submission" date="2011-09" db="EMBL/GenBank/DDBJ databases">
        <title>The draft genome of Treponema saccharophilum DSM 2985.</title>
        <authorList>
            <consortium name="US DOE Joint Genome Institute (JGI-PGF)"/>
            <person name="Lucas S."/>
            <person name="Copeland A."/>
            <person name="Lapidus A."/>
            <person name="Glavina del Rio T."/>
            <person name="Dalin E."/>
            <person name="Tice H."/>
            <person name="Bruce D."/>
            <person name="Goodwin L."/>
            <person name="Pitluck S."/>
            <person name="Peters L."/>
            <person name="Kyrpides N."/>
            <person name="Mavromatis K."/>
            <person name="Ivanova N."/>
            <person name="Markowitz V."/>
            <person name="Cheng J.-F."/>
            <person name="Hugenholtz P."/>
            <person name="Woyke T."/>
            <person name="Wu D."/>
            <person name="Gronow S."/>
            <person name="Wellnitz S."/>
            <person name="Brambilla E."/>
            <person name="Klenk H.-P."/>
            <person name="Eisen J.A."/>
        </authorList>
    </citation>
    <scope>NUCLEOTIDE SEQUENCE [LARGE SCALE GENOMIC DNA]</scope>
    <source>
        <strain evidence="11 12">DSM 2985</strain>
    </source>
</reference>
<dbReference type="eggNOG" id="COG3201">
    <property type="taxonomic scope" value="Bacteria"/>
</dbReference>
<dbReference type="EMBL" id="AGRW01000054">
    <property type="protein sequence ID" value="EIC00770.1"/>
    <property type="molecule type" value="Genomic_DNA"/>
</dbReference>
<feature type="transmembrane region" description="Helical" evidence="10">
    <location>
        <begin position="43"/>
        <end position="58"/>
    </location>
</feature>
<evidence type="ECO:0000313" key="11">
    <source>
        <dbReference type="EMBL" id="EIC00770.1"/>
    </source>
</evidence>
<evidence type="ECO:0000256" key="8">
    <source>
        <dbReference type="ARBA" id="ARBA00022989"/>
    </source>
</evidence>
<evidence type="ECO:0000256" key="4">
    <source>
        <dbReference type="ARBA" id="ARBA00017522"/>
    </source>
</evidence>
<accession>H7EPD7</accession>
<sequence>MEALKKFLRSELSGWKPFDIIWFSGATVAILALSVYLKDSWTSLLAAVSGVACVILTGKGKRSSFIFGTINNIFYTIVALGAKYYGEVMLNVIYYLPMNFVGFVVWKKYMNEENGEVIKKRLPLSKSLVLYGITAAAIAVYGFVLKTMGGNLPYIDSMSTVVSVVAQILSIRRLVEQWVLWIVVNIVTVIMWAIDFSKGGETISTLAMWSIFLINAVVMFVRWHREAKHNEGQV</sequence>
<evidence type="ECO:0000256" key="2">
    <source>
        <dbReference type="ARBA" id="ARBA00004651"/>
    </source>
</evidence>
<evidence type="ECO:0000256" key="7">
    <source>
        <dbReference type="ARBA" id="ARBA00022692"/>
    </source>
</evidence>
<feature type="transmembrane region" description="Helical" evidence="10">
    <location>
        <begin position="178"/>
        <end position="194"/>
    </location>
</feature>